<dbReference type="OrthoDB" id="6516490at2759"/>
<comment type="caution">
    <text evidence="3">The sequence shown here is derived from an EMBL/GenBank/DDBJ whole genome shotgun (WGS) entry which is preliminary data.</text>
</comment>
<sequence>NFRVWNPLQKGVFIKRDIVFDLSSELSHTVTLAPLESDSSCSEKEQSSSSEELEEAVSESTPLVISPAPVITNKKPGRPKGSKNKIYERVERPLRSNTRLCVATADPSDYNEALQSENSEEWIAAMNDEMASLKKNETWHLVERPIGANIVKNRWVFRTKENSDGTVARFKARLVAKGYTQMKGIDFHETFAPVVKMTSVRTILAIAAHNDMELVQFDVKTAFLHGELKEEIF</sequence>
<feature type="domain" description="Reverse transcriptase Ty1/copia-type" evidence="2">
    <location>
        <begin position="136"/>
        <end position="233"/>
    </location>
</feature>
<accession>A0A443RSI2</accession>
<dbReference type="Proteomes" id="UP000288716">
    <property type="component" value="Unassembled WGS sequence"/>
</dbReference>
<dbReference type="EMBL" id="NCKV01043295">
    <property type="protein sequence ID" value="RWS18232.1"/>
    <property type="molecule type" value="Genomic_DNA"/>
</dbReference>
<dbReference type="AlphaFoldDB" id="A0A443RSI2"/>
<evidence type="ECO:0000313" key="4">
    <source>
        <dbReference type="Proteomes" id="UP000288716"/>
    </source>
</evidence>
<name>A0A443RSI2_9ACAR</name>
<dbReference type="Pfam" id="PF07727">
    <property type="entry name" value="RVT_2"/>
    <property type="match status" value="1"/>
</dbReference>
<dbReference type="InterPro" id="IPR013103">
    <property type="entry name" value="RVT_2"/>
</dbReference>
<gene>
    <name evidence="3" type="ORF">B4U80_10877</name>
</gene>
<feature type="non-terminal residue" evidence="3">
    <location>
        <position position="233"/>
    </location>
</feature>
<evidence type="ECO:0000313" key="3">
    <source>
        <dbReference type="EMBL" id="RWS18232.1"/>
    </source>
</evidence>
<reference evidence="3 4" key="1">
    <citation type="journal article" date="2018" name="Gigascience">
        <title>Genomes of trombidid mites reveal novel predicted allergens and laterally-transferred genes associated with secondary metabolism.</title>
        <authorList>
            <person name="Dong X."/>
            <person name="Chaisiri K."/>
            <person name="Xia D."/>
            <person name="Armstrong S.D."/>
            <person name="Fang Y."/>
            <person name="Donnelly M.J."/>
            <person name="Kadowaki T."/>
            <person name="McGarry J.W."/>
            <person name="Darby A.C."/>
            <person name="Makepeace B.L."/>
        </authorList>
    </citation>
    <scope>NUCLEOTIDE SEQUENCE [LARGE SCALE GENOMIC DNA]</scope>
    <source>
        <strain evidence="3">UoL-UT</strain>
    </source>
</reference>
<organism evidence="3 4">
    <name type="scientific">Leptotrombidium deliense</name>
    <dbReference type="NCBI Taxonomy" id="299467"/>
    <lineage>
        <taxon>Eukaryota</taxon>
        <taxon>Metazoa</taxon>
        <taxon>Ecdysozoa</taxon>
        <taxon>Arthropoda</taxon>
        <taxon>Chelicerata</taxon>
        <taxon>Arachnida</taxon>
        <taxon>Acari</taxon>
        <taxon>Acariformes</taxon>
        <taxon>Trombidiformes</taxon>
        <taxon>Prostigmata</taxon>
        <taxon>Anystina</taxon>
        <taxon>Parasitengona</taxon>
        <taxon>Trombiculoidea</taxon>
        <taxon>Trombiculidae</taxon>
        <taxon>Leptotrombidium</taxon>
    </lineage>
</organism>
<feature type="non-terminal residue" evidence="3">
    <location>
        <position position="1"/>
    </location>
</feature>
<dbReference type="VEuPathDB" id="VectorBase:LDEU013808"/>
<dbReference type="STRING" id="299467.A0A443RSI2"/>
<keyword evidence="4" id="KW-1185">Reference proteome</keyword>
<evidence type="ECO:0000259" key="2">
    <source>
        <dbReference type="Pfam" id="PF07727"/>
    </source>
</evidence>
<feature type="region of interest" description="Disordered" evidence="1">
    <location>
        <begin position="36"/>
        <end position="83"/>
    </location>
</feature>
<proteinExistence type="predicted"/>
<evidence type="ECO:0000256" key="1">
    <source>
        <dbReference type="SAM" id="MobiDB-lite"/>
    </source>
</evidence>
<protein>
    <submittedName>
        <fullName evidence="3">Integrase core domain protein-like protein</fullName>
    </submittedName>
</protein>